<proteinExistence type="predicted"/>
<evidence type="ECO:0000313" key="8">
    <source>
        <dbReference type="EMBL" id="MBZ2209749.1"/>
    </source>
</evidence>
<keyword evidence="9" id="KW-1185">Reference proteome</keyword>
<sequence length="142" mass="15619">MNIGEAAKASGVSAKMIRHYEAIGLTGEARRAESGYRVYSLREVQMLQFIHRGRELGFSLERIRALLALWQDRQRASQDVRALAQEHIAELDRKIAEMQAMRRTLETLASACHGDDRPDCPILDDLAAARGLSPAATTGGSG</sequence>
<dbReference type="CDD" id="cd01108">
    <property type="entry name" value="HTH_CueR"/>
    <property type="match status" value="1"/>
</dbReference>
<dbReference type="Pfam" id="PF00376">
    <property type="entry name" value="MerR"/>
    <property type="match status" value="1"/>
</dbReference>
<keyword evidence="5" id="KW-0804">Transcription</keyword>
<name>A0ABS7SUX6_9BURK</name>
<dbReference type="SMART" id="SM00422">
    <property type="entry name" value="HTH_MERR"/>
    <property type="match status" value="1"/>
</dbReference>
<protein>
    <submittedName>
        <fullName evidence="8">Cu(I)-responsive transcriptional regulator</fullName>
    </submittedName>
</protein>
<evidence type="ECO:0000259" key="7">
    <source>
        <dbReference type="PROSITE" id="PS50937"/>
    </source>
</evidence>
<dbReference type="PANTHER" id="PTHR30204:SF94">
    <property type="entry name" value="HEAVY METAL-DEPENDENT TRANSCRIPTIONAL REGULATOR HI_0293-RELATED"/>
    <property type="match status" value="1"/>
</dbReference>
<evidence type="ECO:0000256" key="1">
    <source>
        <dbReference type="ARBA" id="ARBA00004496"/>
    </source>
</evidence>
<dbReference type="InterPro" id="IPR047057">
    <property type="entry name" value="MerR_fam"/>
</dbReference>
<dbReference type="PANTHER" id="PTHR30204">
    <property type="entry name" value="REDOX-CYCLING DRUG-SENSING TRANSCRIPTIONAL ACTIVATOR SOXR"/>
    <property type="match status" value="1"/>
</dbReference>
<keyword evidence="6" id="KW-0175">Coiled coil</keyword>
<evidence type="ECO:0000256" key="3">
    <source>
        <dbReference type="ARBA" id="ARBA00023015"/>
    </source>
</evidence>
<gene>
    <name evidence="8" type="primary">cueR</name>
    <name evidence="8" type="ORF">I4X03_020995</name>
</gene>
<keyword evidence="3" id="KW-0805">Transcription regulation</keyword>
<dbReference type="InterPro" id="IPR009061">
    <property type="entry name" value="DNA-bd_dom_put_sf"/>
</dbReference>
<dbReference type="InterPro" id="IPR015358">
    <property type="entry name" value="Tscrpt_reg_MerR_DNA-bd"/>
</dbReference>
<feature type="domain" description="HTH merR-type" evidence="7">
    <location>
        <begin position="1"/>
        <end position="69"/>
    </location>
</feature>
<dbReference type="InterPro" id="IPR011789">
    <property type="entry name" value="CueR"/>
</dbReference>
<organism evidence="8 9">
    <name type="scientific">Massilia soli</name>
    <dbReference type="NCBI Taxonomy" id="2792854"/>
    <lineage>
        <taxon>Bacteria</taxon>
        <taxon>Pseudomonadati</taxon>
        <taxon>Pseudomonadota</taxon>
        <taxon>Betaproteobacteria</taxon>
        <taxon>Burkholderiales</taxon>
        <taxon>Oxalobacteraceae</taxon>
        <taxon>Telluria group</taxon>
        <taxon>Massilia</taxon>
    </lineage>
</organism>
<accession>A0ABS7SUX6</accession>
<evidence type="ECO:0000256" key="4">
    <source>
        <dbReference type="ARBA" id="ARBA00023125"/>
    </source>
</evidence>
<comment type="caution">
    <text evidence="8">The sequence shown here is derived from an EMBL/GenBank/DDBJ whole genome shotgun (WGS) entry which is preliminary data.</text>
</comment>
<evidence type="ECO:0000256" key="5">
    <source>
        <dbReference type="ARBA" id="ARBA00023163"/>
    </source>
</evidence>
<dbReference type="PROSITE" id="PS50937">
    <property type="entry name" value="HTH_MERR_2"/>
    <property type="match status" value="1"/>
</dbReference>
<dbReference type="InterPro" id="IPR000551">
    <property type="entry name" value="MerR-type_HTH_dom"/>
</dbReference>
<evidence type="ECO:0000256" key="2">
    <source>
        <dbReference type="ARBA" id="ARBA00022490"/>
    </source>
</evidence>
<dbReference type="PRINTS" id="PR00040">
    <property type="entry name" value="HTHMERR"/>
</dbReference>
<evidence type="ECO:0000313" key="9">
    <source>
        <dbReference type="Proteomes" id="UP000809349"/>
    </source>
</evidence>
<dbReference type="EMBL" id="JAFBIL020000009">
    <property type="protein sequence ID" value="MBZ2209749.1"/>
    <property type="molecule type" value="Genomic_DNA"/>
</dbReference>
<feature type="coiled-coil region" evidence="6">
    <location>
        <begin position="81"/>
        <end position="108"/>
    </location>
</feature>
<reference evidence="8 9" key="1">
    <citation type="submission" date="2021-08" db="EMBL/GenBank/DDBJ databases">
        <title>Massilia sp. R798.</title>
        <authorList>
            <person name="Baek J.H."/>
            <person name="Jung H.S."/>
            <person name="Kim K.R."/>
            <person name="Jeon C.O."/>
        </authorList>
    </citation>
    <scope>NUCLEOTIDE SEQUENCE [LARGE SCALE GENOMIC DNA]</scope>
    <source>
        <strain evidence="8 9">R798</strain>
    </source>
</reference>
<dbReference type="Proteomes" id="UP000809349">
    <property type="component" value="Unassembled WGS sequence"/>
</dbReference>
<keyword evidence="4" id="KW-0238">DNA-binding</keyword>
<dbReference type="Pfam" id="PF09278">
    <property type="entry name" value="MerR-DNA-bind"/>
    <property type="match status" value="1"/>
</dbReference>
<dbReference type="Gene3D" id="1.10.1660.10">
    <property type="match status" value="1"/>
</dbReference>
<dbReference type="SUPFAM" id="SSF46955">
    <property type="entry name" value="Putative DNA-binding domain"/>
    <property type="match status" value="1"/>
</dbReference>
<dbReference type="NCBIfam" id="TIGR02044">
    <property type="entry name" value="CueR"/>
    <property type="match status" value="1"/>
</dbReference>
<keyword evidence="2" id="KW-0963">Cytoplasm</keyword>
<evidence type="ECO:0000256" key="6">
    <source>
        <dbReference type="SAM" id="Coils"/>
    </source>
</evidence>
<dbReference type="RefSeq" id="WP_223470360.1">
    <property type="nucleotide sequence ID" value="NZ_JAFBIL020000009.1"/>
</dbReference>
<comment type="subcellular location">
    <subcellularLocation>
        <location evidence="1">Cytoplasm</location>
    </subcellularLocation>
</comment>